<sequence>AFQGHINHIIGDRPWKKAERVWVNEGKQRKGRKRGRPRKPLVQVITESEVPSLRQVQTKSRIVQPARRYGVAVELRQPYERKHIHSPKEVAGSHYVPAAGELAADLSMEIGHMVNFFLWKFYSFDC</sequence>
<protein>
    <submittedName>
        <fullName evidence="1">Uncharacterized protein</fullName>
    </submittedName>
</protein>
<feature type="non-terminal residue" evidence="1">
    <location>
        <position position="1"/>
    </location>
</feature>
<dbReference type="Proteomes" id="UP000271889">
    <property type="component" value="Unassembled WGS sequence"/>
</dbReference>
<keyword evidence="2" id="KW-1185">Reference proteome</keyword>
<gene>
    <name evidence="1" type="ORF">CGOC_LOCUS5781</name>
</gene>
<evidence type="ECO:0000313" key="2">
    <source>
        <dbReference type="Proteomes" id="UP000271889"/>
    </source>
</evidence>
<accession>A0A3P6TDI2</accession>
<name>A0A3P6TDI2_CYLGO</name>
<proteinExistence type="predicted"/>
<evidence type="ECO:0000313" key="1">
    <source>
        <dbReference type="EMBL" id="VDK63948.1"/>
    </source>
</evidence>
<reference evidence="1 2" key="1">
    <citation type="submission" date="2018-11" db="EMBL/GenBank/DDBJ databases">
        <authorList>
            <consortium name="Pathogen Informatics"/>
        </authorList>
    </citation>
    <scope>NUCLEOTIDE SEQUENCE [LARGE SCALE GENOMIC DNA]</scope>
</reference>
<dbReference type="EMBL" id="UYRV01017913">
    <property type="protein sequence ID" value="VDK63948.1"/>
    <property type="molecule type" value="Genomic_DNA"/>
</dbReference>
<organism evidence="1 2">
    <name type="scientific">Cylicostephanus goldi</name>
    <name type="common">Nematode worm</name>
    <dbReference type="NCBI Taxonomy" id="71465"/>
    <lineage>
        <taxon>Eukaryota</taxon>
        <taxon>Metazoa</taxon>
        <taxon>Ecdysozoa</taxon>
        <taxon>Nematoda</taxon>
        <taxon>Chromadorea</taxon>
        <taxon>Rhabditida</taxon>
        <taxon>Rhabditina</taxon>
        <taxon>Rhabditomorpha</taxon>
        <taxon>Strongyloidea</taxon>
        <taxon>Strongylidae</taxon>
        <taxon>Cylicostephanus</taxon>
    </lineage>
</organism>
<dbReference type="AlphaFoldDB" id="A0A3P6TDI2"/>